<dbReference type="EC" id="3.5.1.28" evidence="5"/>
<gene>
    <name evidence="14" type="primary">ampD</name>
    <name evidence="14" type="ORF">DXX92_15365</name>
</gene>
<dbReference type="OrthoDB" id="9794842at2"/>
<dbReference type="GO" id="GO:0005737">
    <property type="term" value="C:cytoplasm"/>
    <property type="evidence" value="ECO:0007669"/>
    <property type="project" value="UniProtKB-SubCell"/>
</dbReference>
<comment type="subcellular location">
    <subcellularLocation>
        <location evidence="3">Cytoplasm</location>
    </subcellularLocation>
</comment>
<dbReference type="EMBL" id="QUOV01000001">
    <property type="protein sequence ID" value="REL36583.1"/>
    <property type="molecule type" value="Genomic_DNA"/>
</dbReference>
<keyword evidence="7" id="KW-0479">Metal-binding</keyword>
<dbReference type="Pfam" id="PF01510">
    <property type="entry name" value="Amidase_2"/>
    <property type="match status" value="1"/>
</dbReference>
<evidence type="ECO:0000256" key="6">
    <source>
        <dbReference type="ARBA" id="ARBA00022490"/>
    </source>
</evidence>
<dbReference type="GO" id="GO:0009254">
    <property type="term" value="P:peptidoglycan turnover"/>
    <property type="evidence" value="ECO:0007669"/>
    <property type="project" value="TreeGrafter"/>
</dbReference>
<organism evidence="14 15">
    <name type="scientific">Thalassotalea euphylliae</name>
    <dbReference type="NCBI Taxonomy" id="1655234"/>
    <lineage>
        <taxon>Bacteria</taxon>
        <taxon>Pseudomonadati</taxon>
        <taxon>Pseudomonadota</taxon>
        <taxon>Gammaproteobacteria</taxon>
        <taxon>Alteromonadales</taxon>
        <taxon>Colwelliaceae</taxon>
        <taxon>Thalassotalea</taxon>
    </lineage>
</organism>
<sequence length="191" mass="21660">MFTIKNGWLVEAEQQVSPHFTPREATQDISLLVVHNISLPPGKFGGGYITDLFMGRLDKNAEPFFEEIYQLQVSAHCLIRRDGHVIQYVSFNDKAWHAGVSNFEGRERCNDFSIGIELEGTDSLAYTDSQYQKLVSLVQKLQESYPLIGHNNIVGHCDIAPGRKTDPGESFDWQRFNSMLNNCKQPSTNHI</sequence>
<proteinExistence type="inferred from homology"/>
<dbReference type="FunFam" id="3.40.80.10:FF:000002">
    <property type="entry name" value="1,6-anhydro-N-acetylmuramyl-L-alanine amidase"/>
    <property type="match status" value="1"/>
</dbReference>
<dbReference type="CDD" id="cd06583">
    <property type="entry name" value="PGRP"/>
    <property type="match status" value="1"/>
</dbReference>
<dbReference type="GO" id="GO:0071555">
    <property type="term" value="P:cell wall organization"/>
    <property type="evidence" value="ECO:0007669"/>
    <property type="project" value="UniProtKB-KW"/>
</dbReference>
<dbReference type="GO" id="GO:0046872">
    <property type="term" value="F:metal ion binding"/>
    <property type="evidence" value="ECO:0007669"/>
    <property type="project" value="UniProtKB-KW"/>
</dbReference>
<keyword evidence="6" id="KW-0963">Cytoplasm</keyword>
<evidence type="ECO:0000259" key="13">
    <source>
        <dbReference type="SMART" id="SM00644"/>
    </source>
</evidence>
<dbReference type="Proteomes" id="UP000256999">
    <property type="component" value="Unassembled WGS sequence"/>
</dbReference>
<keyword evidence="9" id="KW-0862">Zinc</keyword>
<accession>A0A3E0UIX9</accession>
<dbReference type="GO" id="GO:0009253">
    <property type="term" value="P:peptidoglycan catabolic process"/>
    <property type="evidence" value="ECO:0007669"/>
    <property type="project" value="InterPro"/>
</dbReference>
<dbReference type="AlphaFoldDB" id="A0A3E0UIX9"/>
<dbReference type="PANTHER" id="PTHR30417:SF4">
    <property type="entry name" value="1,6-ANHYDRO-N-ACETYLMURAMYL-L-ALANINE AMIDASE AMPD"/>
    <property type="match status" value="1"/>
</dbReference>
<evidence type="ECO:0000256" key="4">
    <source>
        <dbReference type="ARBA" id="ARBA00007553"/>
    </source>
</evidence>
<dbReference type="PANTHER" id="PTHR30417">
    <property type="entry name" value="N-ACETYLMURAMOYL-L-ALANINE AMIDASE AMID"/>
    <property type="match status" value="1"/>
</dbReference>
<dbReference type="GO" id="GO:0008745">
    <property type="term" value="F:N-acetylmuramoyl-L-alanine amidase activity"/>
    <property type="evidence" value="ECO:0007669"/>
    <property type="project" value="UniProtKB-EC"/>
</dbReference>
<feature type="domain" description="N-acetylmuramoyl-L-alanine amidase" evidence="13">
    <location>
        <begin position="17"/>
        <end position="168"/>
    </location>
</feature>
<dbReference type="Gene3D" id="3.40.80.10">
    <property type="entry name" value="Peptidoglycan recognition protein-like"/>
    <property type="match status" value="1"/>
</dbReference>
<dbReference type="SUPFAM" id="SSF55846">
    <property type="entry name" value="N-acetylmuramoyl-L-alanine amidase-like"/>
    <property type="match status" value="1"/>
</dbReference>
<comment type="cofactor">
    <cofactor evidence="2">
        <name>Zn(2+)</name>
        <dbReference type="ChEBI" id="CHEBI:29105"/>
    </cofactor>
</comment>
<evidence type="ECO:0000256" key="10">
    <source>
        <dbReference type="ARBA" id="ARBA00023316"/>
    </source>
</evidence>
<dbReference type="SMART" id="SM00644">
    <property type="entry name" value="Ami_2"/>
    <property type="match status" value="1"/>
</dbReference>
<dbReference type="InterPro" id="IPR036505">
    <property type="entry name" value="Amidase/PGRP_sf"/>
</dbReference>
<dbReference type="NCBIfam" id="NF008758">
    <property type="entry name" value="PRK11789.1"/>
    <property type="match status" value="1"/>
</dbReference>
<evidence type="ECO:0000256" key="7">
    <source>
        <dbReference type="ARBA" id="ARBA00022723"/>
    </source>
</evidence>
<evidence type="ECO:0000313" key="15">
    <source>
        <dbReference type="Proteomes" id="UP000256999"/>
    </source>
</evidence>
<evidence type="ECO:0000256" key="3">
    <source>
        <dbReference type="ARBA" id="ARBA00004496"/>
    </source>
</evidence>
<comment type="caution">
    <text evidence="14">The sequence shown here is derived from an EMBL/GenBank/DDBJ whole genome shotgun (WGS) entry which is preliminary data.</text>
</comment>
<keyword evidence="8" id="KW-0378">Hydrolase</keyword>
<name>A0A3E0UIX9_9GAMM</name>
<comment type="similarity">
    <text evidence="4">Belongs to the N-acetylmuramoyl-L-alanine amidase 2 family.</text>
</comment>
<evidence type="ECO:0000256" key="2">
    <source>
        <dbReference type="ARBA" id="ARBA00001947"/>
    </source>
</evidence>
<keyword evidence="10" id="KW-0961">Cell wall biogenesis/degradation</keyword>
<evidence type="ECO:0000313" key="14">
    <source>
        <dbReference type="EMBL" id="REL36583.1"/>
    </source>
</evidence>
<dbReference type="InterPro" id="IPR002502">
    <property type="entry name" value="Amidase_domain"/>
</dbReference>
<dbReference type="RefSeq" id="WP_116001259.1">
    <property type="nucleotide sequence ID" value="NZ_QUOV01000001.1"/>
</dbReference>
<evidence type="ECO:0000256" key="1">
    <source>
        <dbReference type="ARBA" id="ARBA00001561"/>
    </source>
</evidence>
<evidence type="ECO:0000256" key="8">
    <source>
        <dbReference type="ARBA" id="ARBA00022801"/>
    </source>
</evidence>
<evidence type="ECO:0000256" key="11">
    <source>
        <dbReference type="ARBA" id="ARBA00039257"/>
    </source>
</evidence>
<evidence type="ECO:0000256" key="9">
    <source>
        <dbReference type="ARBA" id="ARBA00022833"/>
    </source>
</evidence>
<dbReference type="InterPro" id="IPR051206">
    <property type="entry name" value="NAMLAA_amidase_2"/>
</dbReference>
<protein>
    <recommendedName>
        <fullName evidence="11">1,6-anhydro-N-acetylmuramyl-L-alanine amidase AmpD</fullName>
        <ecNumber evidence="5">3.5.1.28</ecNumber>
    </recommendedName>
    <alternativeName>
        <fullName evidence="12">N-acetylmuramoyl-L-alanine amidase</fullName>
    </alternativeName>
</protein>
<evidence type="ECO:0000256" key="12">
    <source>
        <dbReference type="ARBA" id="ARBA00042615"/>
    </source>
</evidence>
<evidence type="ECO:0000256" key="5">
    <source>
        <dbReference type="ARBA" id="ARBA00011901"/>
    </source>
</evidence>
<comment type="catalytic activity">
    <reaction evidence="1">
        <text>Hydrolyzes the link between N-acetylmuramoyl residues and L-amino acid residues in certain cell-wall glycopeptides.</text>
        <dbReference type="EC" id="3.5.1.28"/>
    </reaction>
</comment>
<reference evidence="14 15" key="1">
    <citation type="submission" date="2018-08" db="EMBL/GenBank/DDBJ databases">
        <title>Thalassotalea euphylliae genome.</title>
        <authorList>
            <person name="Summers S."/>
            <person name="Rice S.A."/>
            <person name="Freckelton M.L."/>
            <person name="Nedved B.T."/>
            <person name="Hadfield M.G."/>
        </authorList>
    </citation>
    <scope>NUCLEOTIDE SEQUENCE [LARGE SCALE GENOMIC DNA]</scope>
    <source>
        <strain evidence="14 15">H2</strain>
    </source>
</reference>